<protein>
    <submittedName>
        <fullName evidence="3">DNA-binding transcriptional regulator, MerR family</fullName>
    </submittedName>
</protein>
<dbReference type="EMBL" id="FNTV01000001">
    <property type="protein sequence ID" value="SEE30233.1"/>
    <property type="molecule type" value="Genomic_DNA"/>
</dbReference>
<name>A0A1H5HQN5_9MICC</name>
<dbReference type="InterPro" id="IPR000551">
    <property type="entry name" value="MerR-type_HTH_dom"/>
</dbReference>
<dbReference type="PANTHER" id="PTHR30204">
    <property type="entry name" value="REDOX-CYCLING DRUG-SENSING TRANSCRIPTIONAL ACTIVATOR SOXR"/>
    <property type="match status" value="1"/>
</dbReference>
<dbReference type="InterPro" id="IPR009061">
    <property type="entry name" value="DNA-bd_dom_put_sf"/>
</dbReference>
<dbReference type="PROSITE" id="PS50937">
    <property type="entry name" value="HTH_MERR_2"/>
    <property type="match status" value="1"/>
</dbReference>
<proteinExistence type="predicted"/>
<dbReference type="InterPro" id="IPR047057">
    <property type="entry name" value="MerR_fam"/>
</dbReference>
<dbReference type="SMART" id="SM00422">
    <property type="entry name" value="HTH_MERR"/>
    <property type="match status" value="1"/>
</dbReference>
<keyword evidence="1 3" id="KW-0238">DNA-binding</keyword>
<evidence type="ECO:0000259" key="2">
    <source>
        <dbReference type="PROSITE" id="PS50937"/>
    </source>
</evidence>
<evidence type="ECO:0000256" key="1">
    <source>
        <dbReference type="ARBA" id="ARBA00023125"/>
    </source>
</evidence>
<organism evidence="3 4">
    <name type="scientific">Arthrobacter alpinus</name>
    <dbReference type="NCBI Taxonomy" id="656366"/>
    <lineage>
        <taxon>Bacteria</taxon>
        <taxon>Bacillati</taxon>
        <taxon>Actinomycetota</taxon>
        <taxon>Actinomycetes</taxon>
        <taxon>Micrococcales</taxon>
        <taxon>Micrococcaceae</taxon>
        <taxon>Arthrobacter</taxon>
    </lineage>
</organism>
<dbReference type="AlphaFoldDB" id="A0A1H5HQN5"/>
<dbReference type="Gene3D" id="1.10.1660.10">
    <property type="match status" value="1"/>
</dbReference>
<dbReference type="Proteomes" id="UP000182725">
    <property type="component" value="Unassembled WGS sequence"/>
</dbReference>
<dbReference type="PANTHER" id="PTHR30204:SF93">
    <property type="entry name" value="HTH MERR-TYPE DOMAIN-CONTAINING PROTEIN"/>
    <property type="match status" value="1"/>
</dbReference>
<dbReference type="Pfam" id="PF00376">
    <property type="entry name" value="MerR"/>
    <property type="match status" value="1"/>
</dbReference>
<dbReference type="GO" id="GO:0003677">
    <property type="term" value="F:DNA binding"/>
    <property type="evidence" value="ECO:0007669"/>
    <property type="project" value="UniProtKB-KW"/>
</dbReference>
<accession>A0A1H5HQN5</accession>
<evidence type="ECO:0000313" key="4">
    <source>
        <dbReference type="Proteomes" id="UP000182725"/>
    </source>
</evidence>
<gene>
    <name evidence="3" type="ORF">SAMN04489740_1081</name>
</gene>
<dbReference type="SUPFAM" id="SSF46955">
    <property type="entry name" value="Putative DNA-binding domain"/>
    <property type="match status" value="1"/>
</dbReference>
<feature type="domain" description="HTH merR-type" evidence="2">
    <location>
        <begin position="20"/>
        <end position="88"/>
    </location>
</feature>
<sequence length="148" mass="17021">MVDISVKVKLNAQVLWKVHRMKIGELAKLSNTPTRSLRYYEEQGLIIPRRLENGYREYDAYLIDRAMQIRGLIDSGVPTKIIALILPCLDKPRGIVPEDIEPELLAILGDERDKMNQRIDFLTRNRDSIDTYIEAAEKALARRATLTN</sequence>
<reference evidence="3 4" key="1">
    <citation type="submission" date="2016-10" db="EMBL/GenBank/DDBJ databases">
        <authorList>
            <person name="de Groot N.N."/>
        </authorList>
    </citation>
    <scope>NUCLEOTIDE SEQUENCE [LARGE SCALE GENOMIC DNA]</scope>
    <source>
        <strain evidence="3 4">DSM 22274</strain>
    </source>
</reference>
<evidence type="ECO:0000313" key="3">
    <source>
        <dbReference type="EMBL" id="SEE30233.1"/>
    </source>
</evidence>
<dbReference type="CDD" id="cd01282">
    <property type="entry name" value="HTH_MerR-like_sg3"/>
    <property type="match status" value="1"/>
</dbReference>
<dbReference type="GO" id="GO:0003700">
    <property type="term" value="F:DNA-binding transcription factor activity"/>
    <property type="evidence" value="ECO:0007669"/>
    <property type="project" value="InterPro"/>
</dbReference>